<evidence type="ECO:0000313" key="1">
    <source>
        <dbReference type="EMBL" id="TDB69215.1"/>
    </source>
</evidence>
<dbReference type="PANTHER" id="PTHR43190:SF3">
    <property type="entry name" value="N-ACETYL-D-GLUCOSAMINE KINASE"/>
    <property type="match status" value="1"/>
</dbReference>
<dbReference type="OrthoDB" id="871343at2"/>
<dbReference type="RefSeq" id="WP_132114090.1">
    <property type="nucleotide sequence ID" value="NZ_SMJU01000001.1"/>
</dbReference>
<name>A0A4V2XAX1_9BACT</name>
<gene>
    <name evidence="1" type="ORF">EZE20_02455</name>
</gene>
<sequence length="278" mass="30620">MMLLADSGSTKTDWLLVGPELISFQSAGFNPFYQTYEAILEGLQVGVAPQVQGEEVSEIFFYGAGCADPVSSRPIRDALAATFPDAATIDVQSDLLAAARALCGREAGIACILGTGSNNAQYDGQTIQNNIGSLGFWLGDEGSGAYLGKQLVSQYLHKVLPDELRLDFQATYPEVNRLMVLDRAYKQPFPNRFFGTFTPFLSRHMEHPAVQKLVKDAFRTFLNLYVRPHPNAFSLPIHFTGSIACVFGKPLLEVVAEQQLQPGRIQKSPMEGLLRYHQ</sequence>
<reference evidence="1 2" key="1">
    <citation type="submission" date="2019-02" db="EMBL/GenBank/DDBJ databases">
        <title>Arundinibacter roseus gen. nov., sp. nov., a new member of the family Cytophagaceae.</title>
        <authorList>
            <person name="Szuroczki S."/>
            <person name="Khayer B."/>
            <person name="Sproer C."/>
            <person name="Toumi M."/>
            <person name="Szabo A."/>
            <person name="Felfoldi T."/>
            <person name="Schumann P."/>
            <person name="Toth E."/>
        </authorList>
    </citation>
    <scope>NUCLEOTIDE SEQUENCE [LARGE SCALE GENOMIC DNA]</scope>
    <source>
        <strain evidence="1 2">DMA-k-7a</strain>
    </source>
</reference>
<keyword evidence="2" id="KW-1185">Reference proteome</keyword>
<dbReference type="AlphaFoldDB" id="A0A4V2XAX1"/>
<dbReference type="PANTHER" id="PTHR43190">
    <property type="entry name" value="N-ACETYL-D-GLUCOSAMINE KINASE"/>
    <property type="match status" value="1"/>
</dbReference>
<dbReference type="CDD" id="cd24079">
    <property type="entry name" value="ASKHA_NBD_PG1100-like"/>
    <property type="match status" value="1"/>
</dbReference>
<dbReference type="GO" id="GO:0016301">
    <property type="term" value="F:kinase activity"/>
    <property type="evidence" value="ECO:0007669"/>
    <property type="project" value="UniProtKB-KW"/>
</dbReference>
<organism evidence="1 2">
    <name type="scientific">Arundinibacter roseus</name>
    <dbReference type="NCBI Taxonomy" id="2070510"/>
    <lineage>
        <taxon>Bacteria</taxon>
        <taxon>Pseudomonadati</taxon>
        <taxon>Bacteroidota</taxon>
        <taxon>Cytophagia</taxon>
        <taxon>Cytophagales</taxon>
        <taxon>Spirosomataceae</taxon>
        <taxon>Arundinibacter</taxon>
    </lineage>
</organism>
<keyword evidence="1" id="KW-0808">Transferase</keyword>
<comment type="caution">
    <text evidence="1">The sequence shown here is derived from an EMBL/GenBank/DDBJ whole genome shotgun (WGS) entry which is preliminary data.</text>
</comment>
<accession>A0A4V2XAX1</accession>
<keyword evidence="1" id="KW-0418">Kinase</keyword>
<protein>
    <submittedName>
        <fullName evidence="1">N-acetylglucosamine kinase</fullName>
    </submittedName>
</protein>
<dbReference type="Proteomes" id="UP000295706">
    <property type="component" value="Unassembled WGS sequence"/>
</dbReference>
<dbReference type="EMBL" id="SMJU01000001">
    <property type="protein sequence ID" value="TDB69215.1"/>
    <property type="molecule type" value="Genomic_DNA"/>
</dbReference>
<dbReference type="Gene3D" id="1.10.720.160">
    <property type="match status" value="1"/>
</dbReference>
<dbReference type="Gene3D" id="3.30.420.40">
    <property type="match status" value="2"/>
</dbReference>
<dbReference type="InterPro" id="IPR052519">
    <property type="entry name" value="Euk-type_GlcNAc_Kinase"/>
</dbReference>
<dbReference type="SUPFAM" id="SSF53067">
    <property type="entry name" value="Actin-like ATPase domain"/>
    <property type="match status" value="2"/>
</dbReference>
<dbReference type="InterPro" id="IPR043129">
    <property type="entry name" value="ATPase_NBD"/>
</dbReference>
<proteinExistence type="predicted"/>
<evidence type="ECO:0000313" key="2">
    <source>
        <dbReference type="Proteomes" id="UP000295706"/>
    </source>
</evidence>